<dbReference type="EMBL" id="CU459003">
    <property type="protein sequence ID" value="CAM78189.1"/>
    <property type="molecule type" value="Genomic_DNA"/>
</dbReference>
<keyword evidence="4 6" id="KW-1133">Transmembrane helix</keyword>
<sequence length="328" mass="34703">MAHAPDFRRRLAFVVLLILAVAVPPLLSALGHGFYIGFAARVLIMALAALSLDLVMGLGGMVSFGHAAFLGLGAYVVGIGSWHVFDGSPLPFGLAGSENALIVWPLAMLVSGLAALGIGAISLRTTGVHFIMITLAFAQMLFFLAGGLKTYGGDDGITLYNRSELAGLKLSDPTTFYYLCLGLLVTVLALLLRLSSSRFGMVLRGVRDNERRMRALGFPTYRYKLAAFVLSGMICGLAGALLANASEFASPALMSWQRSGELLVMVVLGGMGSLIGPVLGAVALMVLEESLAELTQHWQVILGPLLVLLALSARRGLWGWIKGRDGAP</sequence>
<gene>
    <name evidence="7" type="ORF">MGR_4257</name>
</gene>
<accession>A4U5N2</accession>
<proteinExistence type="predicted"/>
<name>A4U5N2_9PROT</name>
<feature type="transmembrane region" description="Helical" evidence="6">
    <location>
        <begin position="63"/>
        <end position="82"/>
    </location>
</feature>
<dbReference type="InterPro" id="IPR001851">
    <property type="entry name" value="ABC_transp_permease"/>
</dbReference>
<feature type="transmembrane region" description="Helical" evidence="6">
    <location>
        <begin position="102"/>
        <end position="123"/>
    </location>
</feature>
<organism evidence="7">
    <name type="scientific">Magnetospirillum gryphiswaldense</name>
    <dbReference type="NCBI Taxonomy" id="55518"/>
    <lineage>
        <taxon>Bacteria</taxon>
        <taxon>Pseudomonadati</taxon>
        <taxon>Pseudomonadota</taxon>
        <taxon>Alphaproteobacteria</taxon>
        <taxon>Rhodospirillales</taxon>
        <taxon>Rhodospirillaceae</taxon>
        <taxon>Magnetospirillum</taxon>
    </lineage>
</organism>
<dbReference type="PANTHER" id="PTHR30482:SF17">
    <property type="entry name" value="ABC TRANSPORTER ATP-BINDING PROTEIN"/>
    <property type="match status" value="1"/>
</dbReference>
<keyword evidence="2" id="KW-1003">Cell membrane</keyword>
<dbReference type="InterPro" id="IPR043428">
    <property type="entry name" value="LivM-like"/>
</dbReference>
<keyword evidence="3 6" id="KW-0812">Transmembrane</keyword>
<comment type="subcellular location">
    <subcellularLocation>
        <location evidence="1">Cell membrane</location>
        <topology evidence="1">Multi-pass membrane protein</topology>
    </subcellularLocation>
</comment>
<feature type="transmembrane region" description="Helical" evidence="6">
    <location>
        <begin position="262"/>
        <end position="287"/>
    </location>
</feature>
<protein>
    <submittedName>
        <fullName evidence="7">ABC transporter permease protein</fullName>
    </submittedName>
</protein>
<evidence type="ECO:0000256" key="1">
    <source>
        <dbReference type="ARBA" id="ARBA00004651"/>
    </source>
</evidence>
<feature type="transmembrane region" description="Helical" evidence="6">
    <location>
        <begin position="130"/>
        <end position="148"/>
    </location>
</feature>
<dbReference type="CDD" id="cd06581">
    <property type="entry name" value="TM_PBP1_LivM_like"/>
    <property type="match status" value="1"/>
</dbReference>
<dbReference type="RefSeq" id="WP_106001418.1">
    <property type="nucleotide sequence ID" value="NZ_CP027527.1"/>
</dbReference>
<feature type="transmembrane region" description="Helical" evidence="6">
    <location>
        <begin position="175"/>
        <end position="194"/>
    </location>
</feature>
<feature type="transmembrane region" description="Helical" evidence="6">
    <location>
        <begin position="221"/>
        <end position="242"/>
    </location>
</feature>
<dbReference type="Pfam" id="PF02653">
    <property type="entry name" value="BPD_transp_2"/>
    <property type="match status" value="1"/>
</dbReference>
<feature type="transmembrane region" description="Helical" evidence="6">
    <location>
        <begin position="38"/>
        <end position="56"/>
    </location>
</feature>
<reference evidence="7" key="1">
    <citation type="journal article" date="2007" name="J. Bacteriol.">
        <title>Comparative genome analysis of four magnetotactic bacteria reveals a complex set of group-specific genes implicated in magnetosome biomineralization and function.</title>
        <authorList>
            <person name="Richter M."/>
            <person name="Kube M."/>
            <person name="Bazylinski D.A."/>
            <person name="Lombardot T."/>
            <person name="Gloeckner F.O."/>
            <person name="Reinhardt R."/>
            <person name="Schueler D."/>
        </authorList>
    </citation>
    <scope>NUCLEOTIDE SEQUENCE</scope>
    <source>
        <strain evidence="7">MSR-1</strain>
    </source>
</reference>
<evidence type="ECO:0000256" key="5">
    <source>
        <dbReference type="ARBA" id="ARBA00023136"/>
    </source>
</evidence>
<dbReference type="GO" id="GO:0005886">
    <property type="term" value="C:plasma membrane"/>
    <property type="evidence" value="ECO:0007669"/>
    <property type="project" value="UniProtKB-SubCell"/>
</dbReference>
<evidence type="ECO:0000256" key="6">
    <source>
        <dbReference type="SAM" id="Phobius"/>
    </source>
</evidence>
<evidence type="ECO:0000256" key="3">
    <source>
        <dbReference type="ARBA" id="ARBA00022692"/>
    </source>
</evidence>
<keyword evidence="5 6" id="KW-0472">Membrane</keyword>
<evidence type="ECO:0000256" key="4">
    <source>
        <dbReference type="ARBA" id="ARBA00022989"/>
    </source>
</evidence>
<dbReference type="GO" id="GO:0015658">
    <property type="term" value="F:branched-chain amino acid transmembrane transporter activity"/>
    <property type="evidence" value="ECO:0007669"/>
    <property type="project" value="InterPro"/>
</dbReference>
<dbReference type="AlphaFoldDB" id="A4U5N2"/>
<dbReference type="PANTHER" id="PTHR30482">
    <property type="entry name" value="HIGH-AFFINITY BRANCHED-CHAIN AMINO ACID TRANSPORT SYSTEM PERMEASE"/>
    <property type="match status" value="1"/>
</dbReference>
<evidence type="ECO:0000256" key="2">
    <source>
        <dbReference type="ARBA" id="ARBA00022475"/>
    </source>
</evidence>
<evidence type="ECO:0000313" key="7">
    <source>
        <dbReference type="EMBL" id="CAM78189.1"/>
    </source>
</evidence>